<accession>A0A0K8VAW7</accession>
<evidence type="ECO:0000256" key="1">
    <source>
        <dbReference type="SAM" id="MobiDB-lite"/>
    </source>
</evidence>
<name>A0A0K8VAW7_BACLA</name>
<dbReference type="EMBL" id="GDHF01016323">
    <property type="protein sequence ID" value="JAI35991.1"/>
    <property type="molecule type" value="Transcribed_RNA"/>
</dbReference>
<organism evidence="2">
    <name type="scientific">Bactrocera latifrons</name>
    <name type="common">Malaysian fruit fly</name>
    <name type="synonym">Chaetodacus latifrons</name>
    <dbReference type="NCBI Taxonomy" id="174628"/>
    <lineage>
        <taxon>Eukaryota</taxon>
        <taxon>Metazoa</taxon>
        <taxon>Ecdysozoa</taxon>
        <taxon>Arthropoda</taxon>
        <taxon>Hexapoda</taxon>
        <taxon>Insecta</taxon>
        <taxon>Pterygota</taxon>
        <taxon>Neoptera</taxon>
        <taxon>Endopterygota</taxon>
        <taxon>Diptera</taxon>
        <taxon>Brachycera</taxon>
        <taxon>Muscomorpha</taxon>
        <taxon>Tephritoidea</taxon>
        <taxon>Tephritidae</taxon>
        <taxon>Bactrocera</taxon>
        <taxon>Bactrocera</taxon>
    </lineage>
</organism>
<reference evidence="2" key="1">
    <citation type="submission" date="2015-06" db="EMBL/GenBank/DDBJ databases">
        <authorList>
            <person name="Hoefler B.C."/>
            <person name="Straight P.D."/>
        </authorList>
    </citation>
    <scope>NUCLEOTIDE SEQUENCE</scope>
</reference>
<feature type="region of interest" description="Disordered" evidence="1">
    <location>
        <begin position="1067"/>
        <end position="1090"/>
    </location>
</feature>
<gene>
    <name evidence="2" type="ORF">c0_g2_i1</name>
</gene>
<sequence>MFETENESKSESKFLSHMPLSAILGQLFLYPRNTIFGVTFSGNRSLAALKYFIRSFKNILNKCFHKLQTFDSFFWKTLEKFKIIMSVPFWRSCCTKTGRTVLINSSSKCPDTGQSSRQFSRNACSMCRDEWNFIRNFGHEMHKNYILMRSLQNDTTYTSKLTECRQPKNVGKCVKRKTNKKADKQARLKVFPSIPFIHNFDFLKTLNYVVVADPEPLSTPKNTLKQGSFENSRCLKNAGKLRPTDNFPMVTPAAFQLAHKLPGCQALAHLPWRGRGHTNWFGHDIGYKVVPKTGAVKLDFVESPAAALPAQNYQAFEPNSIFRLPEDGLRSKTFSKQGKHGALNASPCAERHKRDLRYFNLVCMKGFQPNRYISNLAPGKLRVFGLPVHTGGALQHIPDPRQGNSLSLNDPSEYLTYAGASDPIQIPGTVADLRSREGFAYNTLNGAPVAGTPLDLRHFLDPEYLNYRVGSRQYHTITAAGDLGSGKTGIHHQGRTPIIAARLGNMEAYRYLARVGAFPQGDVKRNVAAEVVFTTESKQHRKIRPAGGLRSTKPSHYVPFVEMTSGLGNMEAYKYLKHFGAPLYGHFMGAAKDLSKLEDANYLRRIGSTRPTKYLRRASVRHREKYMDDYKQYELEQRRVPTYFGHTQAHENVAGAAVDSGYIGDSGYLRKNSVSRHGKTGSFARYSGQAGVARAAVVDTTAGPRSTDPSKYLVVHRPSINTRQGRGSRRATGLMVHEAPRVMRHTVIPRRKDLSGIVADLAYIRERRLHKRYKLAPEGPFTPFTYTKFPRYIGQTFGSRLVNDHPTNVEAMKFFRRYLNSTQPRQETIKDLRNAQAVKNMRHEAQISEYFKADTFAKRPGKGVGPKYKKRSTHRRKTLNEQEEIFDPQRWADFFAAELGYIFDPGYTGHMYPWFSDFFSDANYGLKDMHNTAVLSTEEQRARERARIHSLNLFYSIINRPGMEMEVSITDESPIPYDYHAKIKEEEKEEKENKKEKRLSLLNVVKLLKDERKKVFIPVSFHEPFDKERPWTWIQNFPKKIPKEILKRLSAETLNSLRAWQRQQTLVLEKSGSRSSPKPKQDIKRRHGNQ</sequence>
<protein>
    <submittedName>
        <fullName evidence="2">Uncharacterized protein</fullName>
    </submittedName>
</protein>
<evidence type="ECO:0000313" key="2">
    <source>
        <dbReference type="EMBL" id="JAI35991.1"/>
    </source>
</evidence>
<dbReference type="AlphaFoldDB" id="A0A0K8VAW7"/>
<proteinExistence type="predicted"/>